<feature type="region of interest" description="Disordered" evidence="1">
    <location>
        <begin position="113"/>
        <end position="145"/>
    </location>
</feature>
<dbReference type="Proteomes" id="UP001152484">
    <property type="component" value="Unassembled WGS sequence"/>
</dbReference>
<name>A0A9P1DWS1_CUSEU</name>
<dbReference type="AlphaFoldDB" id="A0A9P1DWS1"/>
<accession>A0A9P1DWS1</accession>
<evidence type="ECO:0000256" key="1">
    <source>
        <dbReference type="SAM" id="MobiDB-lite"/>
    </source>
</evidence>
<dbReference type="Pfam" id="PF14223">
    <property type="entry name" value="Retrotran_gag_2"/>
    <property type="match status" value="1"/>
</dbReference>
<gene>
    <name evidence="2" type="ORF">CEURO_LOCUS703</name>
</gene>
<sequence>MSASLPRAMELKRLLSNIKKKSNQSMDHYLRDIKNLVDALASINSPVTEKAILQSTLQGLGPEYQFVTGTISLYPDSFPPDILHPRLMEAEQTVLHQHQDYSSPHQAFAAPLGTGQPGSSAPRGRGGCGRGGRVRGGRGRGGRNCRSSITHHQLLRCTPANPGRDLQGVLLSRDLLMTLLVSRLLRVFSGLFHPQLCVKFVSLQVTLQCIVRPVFHKLLHLR</sequence>
<protein>
    <submittedName>
        <fullName evidence="2">Uncharacterized protein</fullName>
    </submittedName>
</protein>
<organism evidence="2 3">
    <name type="scientific">Cuscuta europaea</name>
    <name type="common">European dodder</name>
    <dbReference type="NCBI Taxonomy" id="41803"/>
    <lineage>
        <taxon>Eukaryota</taxon>
        <taxon>Viridiplantae</taxon>
        <taxon>Streptophyta</taxon>
        <taxon>Embryophyta</taxon>
        <taxon>Tracheophyta</taxon>
        <taxon>Spermatophyta</taxon>
        <taxon>Magnoliopsida</taxon>
        <taxon>eudicotyledons</taxon>
        <taxon>Gunneridae</taxon>
        <taxon>Pentapetalae</taxon>
        <taxon>asterids</taxon>
        <taxon>lamiids</taxon>
        <taxon>Solanales</taxon>
        <taxon>Convolvulaceae</taxon>
        <taxon>Cuscuteae</taxon>
        <taxon>Cuscuta</taxon>
        <taxon>Cuscuta subgen. Cuscuta</taxon>
    </lineage>
</organism>
<dbReference type="PANTHER" id="PTHR47481:SF42">
    <property type="entry name" value="RHO GTPASE-ACTIVATING PROTEIN GACK-LIKE"/>
    <property type="match status" value="1"/>
</dbReference>
<dbReference type="EMBL" id="CAMAPE010000002">
    <property type="protein sequence ID" value="CAH9054749.1"/>
    <property type="molecule type" value="Genomic_DNA"/>
</dbReference>
<feature type="compositionally biased region" description="Basic residues" evidence="1">
    <location>
        <begin position="132"/>
        <end position="143"/>
    </location>
</feature>
<evidence type="ECO:0000313" key="3">
    <source>
        <dbReference type="Proteomes" id="UP001152484"/>
    </source>
</evidence>
<evidence type="ECO:0000313" key="2">
    <source>
        <dbReference type="EMBL" id="CAH9054749.1"/>
    </source>
</evidence>
<comment type="caution">
    <text evidence="2">The sequence shown here is derived from an EMBL/GenBank/DDBJ whole genome shotgun (WGS) entry which is preliminary data.</text>
</comment>
<keyword evidence="3" id="KW-1185">Reference proteome</keyword>
<reference evidence="2" key="1">
    <citation type="submission" date="2022-07" db="EMBL/GenBank/DDBJ databases">
        <authorList>
            <person name="Macas J."/>
            <person name="Novak P."/>
            <person name="Neumann P."/>
        </authorList>
    </citation>
    <scope>NUCLEOTIDE SEQUENCE</scope>
</reference>
<dbReference type="OrthoDB" id="913984at2759"/>
<proteinExistence type="predicted"/>
<dbReference type="PANTHER" id="PTHR47481">
    <property type="match status" value="1"/>
</dbReference>